<dbReference type="eggNOG" id="COG3184">
    <property type="taxonomic scope" value="Bacteria"/>
</dbReference>
<sequence length="192" mass="20997" precursor="true">MLMRTRALLAAPLLVLSLATAHAADSPAAKKALVQKVLQMQQPGIDGIARTLAEQPVAPMMQQVAGLLRTRVPEDKREALSKEIQGDFKKYIDATVPLLRDRAKALAPTTIGAVLEQKFSEDELKQLVTWLESPLARKYQTAFPEFQRSLTEKLVAETRPMVEPNLRELNESITRRLAAHAGAPAAAGASKP</sequence>
<dbReference type="HOGENOM" id="CLU_106264_0_0_4"/>
<organism evidence="3 4">
    <name type="scientific">Leptothrix cholodnii (strain ATCC 51168 / LMG 8142 / SP-6)</name>
    <name type="common">Leptothrix discophora (strain SP-6)</name>
    <dbReference type="NCBI Taxonomy" id="395495"/>
    <lineage>
        <taxon>Bacteria</taxon>
        <taxon>Pseudomonadati</taxon>
        <taxon>Pseudomonadota</taxon>
        <taxon>Betaproteobacteria</taxon>
        <taxon>Burkholderiales</taxon>
        <taxon>Sphaerotilaceae</taxon>
        <taxon>Leptothrix</taxon>
    </lineage>
</organism>
<dbReference type="Proteomes" id="UP000001693">
    <property type="component" value="Chromosome"/>
</dbReference>
<dbReference type="AlphaFoldDB" id="B1Y2L6"/>
<keyword evidence="4" id="KW-1185">Reference proteome</keyword>
<keyword evidence="1" id="KW-0732">Signal</keyword>
<protein>
    <recommendedName>
        <fullName evidence="2">DUF2059 domain-containing protein</fullName>
    </recommendedName>
</protein>
<reference evidence="3 4" key="1">
    <citation type="submission" date="2008-03" db="EMBL/GenBank/DDBJ databases">
        <title>Complete sequence of Leptothrix cholodnii SP-6.</title>
        <authorList>
            <consortium name="US DOE Joint Genome Institute"/>
            <person name="Copeland A."/>
            <person name="Lucas S."/>
            <person name="Lapidus A."/>
            <person name="Glavina del Rio T."/>
            <person name="Dalin E."/>
            <person name="Tice H."/>
            <person name="Bruce D."/>
            <person name="Goodwin L."/>
            <person name="Pitluck S."/>
            <person name="Chertkov O."/>
            <person name="Brettin T."/>
            <person name="Detter J.C."/>
            <person name="Han C."/>
            <person name="Kuske C.R."/>
            <person name="Schmutz J."/>
            <person name="Larimer F."/>
            <person name="Land M."/>
            <person name="Hauser L."/>
            <person name="Kyrpides N."/>
            <person name="Lykidis A."/>
            <person name="Emerson D."/>
            <person name="Richardson P."/>
        </authorList>
    </citation>
    <scope>NUCLEOTIDE SEQUENCE [LARGE SCALE GENOMIC DNA]</scope>
    <source>
        <strain evidence="4">ATCC 51168 / LMG 8142 / SP-6</strain>
    </source>
</reference>
<dbReference type="OrthoDB" id="8902809at2"/>
<name>B1Y2L6_LEPCP</name>
<dbReference type="STRING" id="395495.Lcho_0960"/>
<dbReference type="RefSeq" id="WP_012345994.1">
    <property type="nucleotide sequence ID" value="NC_010524.1"/>
</dbReference>
<evidence type="ECO:0000256" key="1">
    <source>
        <dbReference type="SAM" id="SignalP"/>
    </source>
</evidence>
<accession>B1Y2L6</accession>
<dbReference type="Pfam" id="PF09832">
    <property type="entry name" value="DUF2059"/>
    <property type="match status" value="1"/>
</dbReference>
<evidence type="ECO:0000313" key="3">
    <source>
        <dbReference type="EMBL" id="ACB33232.1"/>
    </source>
</evidence>
<feature type="signal peptide" evidence="1">
    <location>
        <begin position="1"/>
        <end position="23"/>
    </location>
</feature>
<dbReference type="KEGG" id="lch:Lcho_0960"/>
<evidence type="ECO:0000259" key="2">
    <source>
        <dbReference type="Pfam" id="PF09832"/>
    </source>
</evidence>
<dbReference type="EMBL" id="CP001013">
    <property type="protein sequence ID" value="ACB33232.1"/>
    <property type="molecule type" value="Genomic_DNA"/>
</dbReference>
<evidence type="ECO:0000313" key="4">
    <source>
        <dbReference type="Proteomes" id="UP000001693"/>
    </source>
</evidence>
<proteinExistence type="predicted"/>
<dbReference type="InterPro" id="IPR018637">
    <property type="entry name" value="DUF2059"/>
</dbReference>
<feature type="domain" description="DUF2059" evidence="2">
    <location>
        <begin position="113"/>
        <end position="150"/>
    </location>
</feature>
<feature type="chain" id="PRO_5002772980" description="DUF2059 domain-containing protein" evidence="1">
    <location>
        <begin position="24"/>
        <end position="192"/>
    </location>
</feature>
<gene>
    <name evidence="3" type="ordered locus">Lcho_0960</name>
</gene>